<evidence type="ECO:0000313" key="3">
    <source>
        <dbReference type="Proteomes" id="UP000318833"/>
    </source>
</evidence>
<dbReference type="AlphaFoldDB" id="A0A554VC36"/>
<dbReference type="Pfam" id="PF26549">
    <property type="entry name" value="Tricorn_N"/>
    <property type="match status" value="1"/>
</dbReference>
<name>A0A554VC36_9FLAO</name>
<reference evidence="2 3" key="1">
    <citation type="submission" date="2019-07" db="EMBL/GenBank/DDBJ databases">
        <title>The draft genome sequence of Aquimarina algiphila M91.</title>
        <authorList>
            <person name="Meng X."/>
        </authorList>
    </citation>
    <scope>NUCLEOTIDE SEQUENCE [LARGE SCALE GENOMIC DNA]</scope>
    <source>
        <strain evidence="2 3">M91</strain>
    </source>
</reference>
<dbReference type="InterPro" id="IPR011659">
    <property type="entry name" value="WD40"/>
</dbReference>
<keyword evidence="3" id="KW-1185">Reference proteome</keyword>
<accession>A0A554VC36</accession>
<sequence length="305" mass="34650">MKVTNLKQVRELYIIIFLLLGFIASCQKSDKSKLTFYTIAYSSVKTGNIEIYSGSVKGKSTIKSTNENGGYVAWSPDGKQFAFYGKYDDKKTWSIHTMNIDGTNRKRMTHAKNKWDNAPDWSPDGKKIVFAREYKDSEGVWHPEIWIMNSDGSKQTQIKSLKGSNPYFTPDGRIVFSREFEDKSSAISIADIDGKNIIQLTHNNAKEWHPEVSPDGDQIAFMSNRDGNFEVYVMNIDGSNQKRLTYNDVDDWYPSWSPDGSQLIFSTATGEGREDRTIYIMNKDGSSIRKIIAHGSQAAWLKTIK</sequence>
<protein>
    <submittedName>
        <fullName evidence="2">DUF5050 domain-containing protein</fullName>
    </submittedName>
</protein>
<evidence type="ECO:0000313" key="2">
    <source>
        <dbReference type="EMBL" id="TSE04186.1"/>
    </source>
</evidence>
<dbReference type="Gene3D" id="2.120.10.60">
    <property type="entry name" value="Tricorn protease N-terminal domain"/>
    <property type="match status" value="2"/>
</dbReference>
<dbReference type="PANTHER" id="PTHR36842">
    <property type="entry name" value="PROTEIN TOLB HOMOLOG"/>
    <property type="match status" value="1"/>
</dbReference>
<dbReference type="RefSeq" id="WP_109437313.1">
    <property type="nucleotide sequence ID" value="NZ_CANMIK010000058.1"/>
</dbReference>
<dbReference type="OrthoDB" id="9815657at2"/>
<dbReference type="Pfam" id="PF07676">
    <property type="entry name" value="PD40"/>
    <property type="match status" value="2"/>
</dbReference>
<proteinExistence type="inferred from homology"/>
<evidence type="ECO:0000256" key="1">
    <source>
        <dbReference type="ARBA" id="ARBA00009820"/>
    </source>
</evidence>
<dbReference type="SUPFAM" id="SSF69304">
    <property type="entry name" value="Tricorn protease N-terminal domain"/>
    <property type="match status" value="1"/>
</dbReference>
<dbReference type="PROSITE" id="PS51257">
    <property type="entry name" value="PROKAR_LIPOPROTEIN"/>
    <property type="match status" value="1"/>
</dbReference>
<comment type="caution">
    <text evidence="2">The sequence shown here is derived from an EMBL/GenBank/DDBJ whole genome shotgun (WGS) entry which is preliminary data.</text>
</comment>
<dbReference type="InterPro" id="IPR011042">
    <property type="entry name" value="6-blade_b-propeller_TolB-like"/>
</dbReference>
<dbReference type="PANTHER" id="PTHR36842:SF1">
    <property type="entry name" value="PROTEIN TOLB"/>
    <property type="match status" value="1"/>
</dbReference>
<dbReference type="Gene3D" id="2.120.10.30">
    <property type="entry name" value="TolB, C-terminal domain"/>
    <property type="match status" value="1"/>
</dbReference>
<dbReference type="EMBL" id="VLNR01000086">
    <property type="protein sequence ID" value="TSE04186.1"/>
    <property type="molecule type" value="Genomic_DNA"/>
</dbReference>
<organism evidence="2 3">
    <name type="scientific">Aquimarina algiphila</name>
    <dbReference type="NCBI Taxonomy" id="2047982"/>
    <lineage>
        <taxon>Bacteria</taxon>
        <taxon>Pseudomonadati</taxon>
        <taxon>Bacteroidota</taxon>
        <taxon>Flavobacteriia</taxon>
        <taxon>Flavobacteriales</taxon>
        <taxon>Flavobacteriaceae</taxon>
        <taxon>Aquimarina</taxon>
    </lineage>
</organism>
<gene>
    <name evidence="2" type="ORF">FOF46_27150</name>
</gene>
<dbReference type="Proteomes" id="UP000318833">
    <property type="component" value="Unassembled WGS sequence"/>
</dbReference>
<comment type="similarity">
    <text evidence="1">Belongs to the TolB family.</text>
</comment>